<dbReference type="InterPro" id="IPR001478">
    <property type="entry name" value="PDZ"/>
</dbReference>
<feature type="domain" description="PDZ" evidence="1">
    <location>
        <begin position="2"/>
        <end position="54"/>
    </location>
</feature>
<dbReference type="Gene3D" id="2.30.42.10">
    <property type="match status" value="1"/>
</dbReference>
<protein>
    <recommendedName>
        <fullName evidence="1">PDZ domain-containing protein</fullName>
    </recommendedName>
</protein>
<gene>
    <name evidence="2" type="ORF">SDC9_108284</name>
</gene>
<accession>A0A645B8P2</accession>
<comment type="caution">
    <text evidence="2">The sequence shown here is derived from an EMBL/GenBank/DDBJ whole genome shotgun (WGS) entry which is preliminary data.</text>
</comment>
<name>A0A645B8P2_9ZZZZ</name>
<evidence type="ECO:0000259" key="1">
    <source>
        <dbReference type="Pfam" id="PF13180"/>
    </source>
</evidence>
<sequence>MAAGLRAGDVVTRLGGVRVEDGTGLIVQVRRHRPGEELAVEYLRDGSVRQALVTLSGKVG</sequence>
<evidence type="ECO:0000313" key="2">
    <source>
        <dbReference type="EMBL" id="MPM61426.1"/>
    </source>
</evidence>
<dbReference type="AlphaFoldDB" id="A0A645B8P2"/>
<dbReference type="EMBL" id="VSSQ01018333">
    <property type="protein sequence ID" value="MPM61426.1"/>
    <property type="molecule type" value="Genomic_DNA"/>
</dbReference>
<proteinExistence type="predicted"/>
<dbReference type="InterPro" id="IPR036034">
    <property type="entry name" value="PDZ_sf"/>
</dbReference>
<dbReference type="Pfam" id="PF13180">
    <property type="entry name" value="PDZ_2"/>
    <property type="match status" value="1"/>
</dbReference>
<organism evidence="2">
    <name type="scientific">bioreactor metagenome</name>
    <dbReference type="NCBI Taxonomy" id="1076179"/>
    <lineage>
        <taxon>unclassified sequences</taxon>
        <taxon>metagenomes</taxon>
        <taxon>ecological metagenomes</taxon>
    </lineage>
</organism>
<dbReference type="SUPFAM" id="SSF50156">
    <property type="entry name" value="PDZ domain-like"/>
    <property type="match status" value="1"/>
</dbReference>
<reference evidence="2" key="1">
    <citation type="submission" date="2019-08" db="EMBL/GenBank/DDBJ databases">
        <authorList>
            <person name="Kucharzyk K."/>
            <person name="Murdoch R.W."/>
            <person name="Higgins S."/>
            <person name="Loffler F."/>
        </authorList>
    </citation>
    <scope>NUCLEOTIDE SEQUENCE</scope>
</reference>